<keyword evidence="1" id="KW-1133">Transmembrane helix</keyword>
<dbReference type="RefSeq" id="WP_114363484.1">
    <property type="nucleotide sequence ID" value="NZ_QPIX01000006.1"/>
</dbReference>
<dbReference type="EMBL" id="QPIX01000006">
    <property type="protein sequence ID" value="RCW24073.1"/>
    <property type="molecule type" value="Genomic_DNA"/>
</dbReference>
<comment type="caution">
    <text evidence="2">The sequence shown here is derived from an EMBL/GenBank/DDBJ whole genome shotgun (WGS) entry which is preliminary data.</text>
</comment>
<dbReference type="NCBIfam" id="NF038050">
    <property type="entry name" value="NrtS"/>
    <property type="match status" value="1"/>
</dbReference>
<sequence>MQKFFTVALQRPIVTNSVRISLFVGTVLNLINQGGTILSGDAPSWPHVVLNYAVPYCVATYSAVRIAMKRKGE</sequence>
<protein>
    <submittedName>
        <fullName evidence="2">Uncharacterized protein</fullName>
    </submittedName>
</protein>
<reference evidence="2 3" key="1">
    <citation type="submission" date="2018-07" db="EMBL/GenBank/DDBJ databases">
        <title>Genomic Encyclopedia of Type Strains, Phase IV (KMG-IV): sequencing the most valuable type-strain genomes for metagenomic binning, comparative biology and taxonomic classification.</title>
        <authorList>
            <person name="Goeker M."/>
        </authorList>
    </citation>
    <scope>NUCLEOTIDE SEQUENCE [LARGE SCALE GENOMIC DNA]</scope>
    <source>
        <strain evidence="2 3">DSM 25528</strain>
    </source>
</reference>
<name>A0A6I7HKZ6_9HYPH</name>
<organism evidence="2 3">
    <name type="scientific">Ciceribacter lividus</name>
    <dbReference type="NCBI Taxonomy" id="1197950"/>
    <lineage>
        <taxon>Bacteria</taxon>
        <taxon>Pseudomonadati</taxon>
        <taxon>Pseudomonadota</taxon>
        <taxon>Alphaproteobacteria</taxon>
        <taxon>Hyphomicrobiales</taxon>
        <taxon>Rhizobiaceae</taxon>
        <taxon>Ciceribacter</taxon>
    </lineage>
</organism>
<evidence type="ECO:0000313" key="2">
    <source>
        <dbReference type="EMBL" id="RCW24073.1"/>
    </source>
</evidence>
<accession>A0A6I7HKZ6</accession>
<evidence type="ECO:0000313" key="3">
    <source>
        <dbReference type="Proteomes" id="UP000252582"/>
    </source>
</evidence>
<dbReference type="Proteomes" id="UP000252582">
    <property type="component" value="Unassembled WGS sequence"/>
</dbReference>
<keyword evidence="3" id="KW-1185">Reference proteome</keyword>
<dbReference type="AlphaFoldDB" id="A0A6I7HKZ6"/>
<proteinExistence type="predicted"/>
<keyword evidence="1" id="KW-0472">Membrane</keyword>
<keyword evidence="1" id="KW-0812">Transmembrane</keyword>
<feature type="transmembrane region" description="Helical" evidence="1">
    <location>
        <begin position="49"/>
        <end position="68"/>
    </location>
</feature>
<evidence type="ECO:0000256" key="1">
    <source>
        <dbReference type="SAM" id="Phobius"/>
    </source>
</evidence>
<dbReference type="InterPro" id="IPR047700">
    <property type="entry name" value="NrtS-like"/>
</dbReference>
<gene>
    <name evidence="2" type="ORF">DFR48_106195</name>
</gene>